<name>A0ABR7JQZ4_9FIRM</name>
<reference evidence="3 4" key="1">
    <citation type="submission" date="2020-08" db="EMBL/GenBank/DDBJ databases">
        <authorList>
            <person name="Liu C."/>
            <person name="Sun Q."/>
        </authorList>
    </citation>
    <scope>NUCLEOTIDE SEQUENCE [LARGE SCALE GENOMIC DNA]</scope>
    <source>
        <strain evidence="3 4">NSJ-18</strain>
    </source>
</reference>
<accession>A0ABR7JQZ4</accession>
<feature type="domain" description="Transposase IS30-like HTH" evidence="2">
    <location>
        <begin position="60"/>
        <end position="98"/>
    </location>
</feature>
<dbReference type="Proteomes" id="UP000609849">
    <property type="component" value="Unassembled WGS sequence"/>
</dbReference>
<dbReference type="Gene3D" id="1.10.10.60">
    <property type="entry name" value="Homeodomain-like"/>
    <property type="match status" value="1"/>
</dbReference>
<comment type="caution">
    <text evidence="3">The sequence shown here is derived from an EMBL/GenBank/DDBJ whole genome shotgun (WGS) entry which is preliminary data.</text>
</comment>
<keyword evidence="1" id="KW-0175">Coiled coil</keyword>
<evidence type="ECO:0000256" key="1">
    <source>
        <dbReference type="SAM" id="Coils"/>
    </source>
</evidence>
<evidence type="ECO:0000259" key="2">
    <source>
        <dbReference type="Pfam" id="PF13936"/>
    </source>
</evidence>
<proteinExistence type="predicted"/>
<dbReference type="EMBL" id="JACRWE010000004">
    <property type="protein sequence ID" value="MBC5997304.1"/>
    <property type="molecule type" value="Genomic_DNA"/>
</dbReference>
<gene>
    <name evidence="3" type="ORF">H8923_11060</name>
</gene>
<feature type="coiled-coil region" evidence="1">
    <location>
        <begin position="17"/>
        <end position="51"/>
    </location>
</feature>
<organism evidence="3 4">
    <name type="scientific">Romboutsia faecis</name>
    <dbReference type="NCBI Taxonomy" id="2764597"/>
    <lineage>
        <taxon>Bacteria</taxon>
        <taxon>Bacillati</taxon>
        <taxon>Bacillota</taxon>
        <taxon>Clostridia</taxon>
        <taxon>Peptostreptococcales</taxon>
        <taxon>Peptostreptococcaceae</taxon>
        <taxon>Romboutsia</taxon>
    </lineage>
</organism>
<protein>
    <submittedName>
        <fullName evidence="3">Helix-turn-helix domain-containing protein</fullName>
    </submittedName>
</protein>
<evidence type="ECO:0000313" key="3">
    <source>
        <dbReference type="EMBL" id="MBC5997304.1"/>
    </source>
</evidence>
<sequence>MGIFKLKSEEDWKINYIKEFNEMRNNYEKKLQKKQLEIDRLKSEIELLKSNKSGLKPKEKQIRDLDISNIKKLRDDGLSYREIAKKTNWSKATICRVLNGFYD</sequence>
<dbReference type="RefSeq" id="WP_153924929.1">
    <property type="nucleotide sequence ID" value="NZ_JACRWE010000004.1"/>
</dbReference>
<dbReference type="InterPro" id="IPR025246">
    <property type="entry name" value="IS30-like_HTH"/>
</dbReference>
<keyword evidence="4" id="KW-1185">Reference proteome</keyword>
<dbReference type="Pfam" id="PF13936">
    <property type="entry name" value="HTH_38"/>
    <property type="match status" value="1"/>
</dbReference>
<evidence type="ECO:0000313" key="4">
    <source>
        <dbReference type="Proteomes" id="UP000609849"/>
    </source>
</evidence>